<accession>H8GZJ2</accession>
<dbReference type="Gene3D" id="3.40.50.300">
    <property type="entry name" value="P-loop containing nucleotide triphosphate hydrolases"/>
    <property type="match status" value="1"/>
</dbReference>
<keyword evidence="2" id="KW-1185">Reference proteome</keyword>
<dbReference type="KEGG" id="dgo:DGo_CA2303"/>
<dbReference type="AlphaFoldDB" id="H8GZJ2"/>
<organism evidence="1 2">
    <name type="scientific">Deinococcus gobiensis (strain DSM 21396 / JCM 16679 / CGMCC 1.7299 / I-0)</name>
    <dbReference type="NCBI Taxonomy" id="745776"/>
    <lineage>
        <taxon>Bacteria</taxon>
        <taxon>Thermotogati</taxon>
        <taxon>Deinococcota</taxon>
        <taxon>Deinococci</taxon>
        <taxon>Deinococcales</taxon>
        <taxon>Deinococcaceae</taxon>
        <taxon>Deinococcus</taxon>
    </lineage>
</organism>
<dbReference type="STRING" id="745776.DGo_CA2303"/>
<dbReference type="InterPro" id="IPR027417">
    <property type="entry name" value="P-loop_NTPase"/>
</dbReference>
<evidence type="ECO:0000313" key="2">
    <source>
        <dbReference type="Proteomes" id="UP000007575"/>
    </source>
</evidence>
<reference evidence="1 2" key="1">
    <citation type="journal article" date="2012" name="PLoS ONE">
        <title>Genome sequence and transcriptome analysis of the radioresistant bacterium Deinococcus gobiensis: insights into the extreme environmental adaptations.</title>
        <authorList>
            <person name="Yuan M."/>
            <person name="Chen M."/>
            <person name="Zhang W."/>
            <person name="Lu W."/>
            <person name="Wang J."/>
            <person name="Yang M."/>
            <person name="Zhao P."/>
            <person name="Tang R."/>
            <person name="Li X."/>
            <person name="Hao Y."/>
            <person name="Zhou Z."/>
            <person name="Zhan Y."/>
            <person name="Yu H."/>
            <person name="Teng C."/>
            <person name="Yan Y."/>
            <person name="Ping S."/>
            <person name="Wang Y."/>
            <person name="Lin M."/>
        </authorList>
    </citation>
    <scope>NUCLEOTIDE SEQUENCE [LARGE SCALE GENOMIC DNA]</scope>
    <source>
        <strain evidence="1 2">I-0</strain>
    </source>
</reference>
<gene>
    <name evidence="1" type="ordered locus">DGo_CA2303</name>
</gene>
<name>H8GZJ2_DEIGI</name>
<proteinExistence type="predicted"/>
<sequence>MGLELARLTGAALLDNHLINDPVFAAFGADGVRPLPPEVWTYTRQVRDVVLAAVAAAPPEVSHIFTMYLGRGEREAAFVERFRGLALARGAQFVPVWLDCAPAELARRMDRPERRERLKLRDPAALSRLLEDVGQQPAPADALRLNTAELTPARAAQIIAGQLPPRPGA</sequence>
<dbReference type="PATRIC" id="fig|745776.4.peg.2363"/>
<protein>
    <submittedName>
        <fullName evidence="1">Uncharacterized protein</fullName>
    </submittedName>
</protein>
<dbReference type="Proteomes" id="UP000007575">
    <property type="component" value="Chromosome"/>
</dbReference>
<dbReference type="EMBL" id="CP002191">
    <property type="protein sequence ID" value="AFD26230.1"/>
    <property type="molecule type" value="Genomic_DNA"/>
</dbReference>
<dbReference type="eggNOG" id="COG0645">
    <property type="taxonomic scope" value="Bacteria"/>
</dbReference>
<evidence type="ECO:0000313" key="1">
    <source>
        <dbReference type="EMBL" id="AFD26230.1"/>
    </source>
</evidence>
<dbReference type="HOGENOM" id="CLU_092496_1_1_0"/>